<organism evidence="1 2">
    <name type="scientific">Rhabditophanes sp. KR3021</name>
    <dbReference type="NCBI Taxonomy" id="114890"/>
    <lineage>
        <taxon>Eukaryota</taxon>
        <taxon>Metazoa</taxon>
        <taxon>Ecdysozoa</taxon>
        <taxon>Nematoda</taxon>
        <taxon>Chromadorea</taxon>
        <taxon>Rhabditida</taxon>
        <taxon>Tylenchina</taxon>
        <taxon>Panagrolaimomorpha</taxon>
        <taxon>Strongyloidoidea</taxon>
        <taxon>Alloionematidae</taxon>
        <taxon>Rhabditophanes</taxon>
    </lineage>
</organism>
<accession>A0AC35UEE8</accession>
<evidence type="ECO:0000313" key="1">
    <source>
        <dbReference type="Proteomes" id="UP000095286"/>
    </source>
</evidence>
<evidence type="ECO:0000313" key="2">
    <source>
        <dbReference type="WBParaSite" id="RSKR_0001058100.1"/>
    </source>
</evidence>
<reference evidence="2" key="1">
    <citation type="submission" date="2016-11" db="UniProtKB">
        <authorList>
            <consortium name="WormBaseParasite"/>
        </authorList>
    </citation>
    <scope>IDENTIFICATION</scope>
    <source>
        <strain evidence="2">KR3021</strain>
    </source>
</reference>
<sequence>MKKAAVGLIVVGVVLVLAILGVSIASLIIASNNSSPGSTNSPQQTQPSVVLKDDPISNEFATDLLQRINTSVNPCDDFYEFACGNWPTHNVAPNFTSSWSQYDLVSQSVGDMIAKAIKVADITKASQGLSKAIQFYDTCLSDTLAETAKGKVLGALLFDGKAEEGTLNGFTDGHGKWPVIDSTFDDFYTAGKYSFESQMGYLKNKFGIDTFVYTYAMGYDYQSNLTIMWTTGSMLPLGLGIFMQDTYLSNTEAMTAYSTLQQNVANLLARDMGVKVPAKGFDQDDFKNMLQIEIDLANATYLDYQGQGQESLWNLDMLSKQIPNFKWTDFLSNLLPDQVWSDIKKGDAIINLDSTTYMTSVINILKKYRPRDIQNYMIWRLIKYSLPYMSSEYTQALADFNAVLYKKTNQVTPKDKLCLSYIRGNYEMPNLGYATAEAYIDSYFGDDIRKGAQIMVESVKEGLQDLMIESTWMDLDTKAAAMKKALFMDTFVGYPDWVKNKTAQAIYYEKLHVPAKVTFLSLNLNLRSWAVIKNFEPLGGIVDRLDFHGPPVVTDAWYTATSNSFSIPAGELVKPFYNHGYPDAANYGAAGAVVGHEMSHGFDSNGANYDAYGNINNWWSNSSTVHFDKSLQCLIKQFNGYCYPDIGCINGANTVTENTADLAGIKAAYKAYLIKNSEDKTDYRLAKAPQYTMDQIFFLNFASFWCGVSSETSLKMSLFGDVHAPGKYRVIGTLSNVPEFSKAFGCKKGDPMNPENKCSIW</sequence>
<dbReference type="Proteomes" id="UP000095286">
    <property type="component" value="Unplaced"/>
</dbReference>
<name>A0AC35UEE8_9BILA</name>
<proteinExistence type="predicted"/>
<dbReference type="WBParaSite" id="RSKR_0001058100.1">
    <property type="protein sequence ID" value="RSKR_0001058100.1"/>
    <property type="gene ID" value="RSKR_0001058100"/>
</dbReference>
<protein>
    <submittedName>
        <fullName evidence="2">Peptidase_M13 domain-containing protein</fullName>
    </submittedName>
</protein>